<dbReference type="CDD" id="cd00063">
    <property type="entry name" value="FN3"/>
    <property type="match status" value="1"/>
</dbReference>
<evidence type="ECO:0000259" key="10">
    <source>
        <dbReference type="PROSITE" id="PS50027"/>
    </source>
</evidence>
<dbReference type="EMBL" id="BLXT01004113">
    <property type="protein sequence ID" value="GFO09638.1"/>
    <property type="molecule type" value="Genomic_DNA"/>
</dbReference>
<dbReference type="AlphaFoldDB" id="A0AAV4AQK8"/>
<keyword evidence="3 6" id="KW-1015">Disulfide bond</keyword>
<dbReference type="PROSITE" id="PS50027">
    <property type="entry name" value="EGF_LAM_2"/>
    <property type="match status" value="2"/>
</dbReference>
<name>A0AAV4AQK8_9GAST</name>
<dbReference type="Pfam" id="PF24973">
    <property type="entry name" value="EGF_LMN_ATRN"/>
    <property type="match status" value="1"/>
</dbReference>
<dbReference type="GO" id="GO:0009887">
    <property type="term" value="P:animal organ morphogenesis"/>
    <property type="evidence" value="ECO:0007669"/>
    <property type="project" value="TreeGrafter"/>
</dbReference>
<keyword evidence="4" id="KW-0325">Glycoprotein</keyword>
<dbReference type="Pfam" id="PF00053">
    <property type="entry name" value="EGF_laminin"/>
    <property type="match status" value="2"/>
</dbReference>
<dbReference type="PANTHER" id="PTHR10574:SF444">
    <property type="entry name" value="BASEMENT MEMBRANE-SPECIFIC HEPARAN SULFATE PROTEOGLYCAN CORE PROTEIN"/>
    <property type="match status" value="1"/>
</dbReference>
<dbReference type="InterPro" id="IPR009030">
    <property type="entry name" value="Growth_fac_rcpt_cys_sf"/>
</dbReference>
<feature type="region of interest" description="Disordered" evidence="7">
    <location>
        <begin position="506"/>
        <end position="538"/>
    </location>
</feature>
<organism evidence="11 12">
    <name type="scientific">Plakobranchus ocellatus</name>
    <dbReference type="NCBI Taxonomy" id="259542"/>
    <lineage>
        <taxon>Eukaryota</taxon>
        <taxon>Metazoa</taxon>
        <taxon>Spiralia</taxon>
        <taxon>Lophotrochozoa</taxon>
        <taxon>Mollusca</taxon>
        <taxon>Gastropoda</taxon>
        <taxon>Heterobranchia</taxon>
        <taxon>Euthyneura</taxon>
        <taxon>Panpulmonata</taxon>
        <taxon>Sacoglossa</taxon>
        <taxon>Placobranchoidea</taxon>
        <taxon>Plakobranchidae</taxon>
        <taxon>Plakobranchus</taxon>
    </lineage>
</organism>
<evidence type="ECO:0000256" key="9">
    <source>
        <dbReference type="SAM" id="SignalP"/>
    </source>
</evidence>
<keyword evidence="1 9" id="KW-0732">Signal</keyword>
<dbReference type="PROSITE" id="PS01248">
    <property type="entry name" value="EGF_LAM_1"/>
    <property type="match status" value="2"/>
</dbReference>
<feature type="signal peptide" evidence="9">
    <location>
        <begin position="1"/>
        <end position="27"/>
    </location>
</feature>
<keyword evidence="8" id="KW-1133">Transmembrane helix</keyword>
<keyword evidence="5 6" id="KW-0424">Laminin EGF-like domain</keyword>
<proteinExistence type="predicted"/>
<evidence type="ECO:0000256" key="4">
    <source>
        <dbReference type="ARBA" id="ARBA00023180"/>
    </source>
</evidence>
<evidence type="ECO:0000256" key="2">
    <source>
        <dbReference type="ARBA" id="ARBA00022737"/>
    </source>
</evidence>
<feature type="domain" description="Laminin EGF-like" evidence="10">
    <location>
        <begin position="368"/>
        <end position="420"/>
    </location>
</feature>
<feature type="chain" id="PRO_5043819911" evidence="9">
    <location>
        <begin position="28"/>
        <end position="545"/>
    </location>
</feature>
<keyword evidence="2" id="KW-0677">Repeat</keyword>
<evidence type="ECO:0000313" key="12">
    <source>
        <dbReference type="Proteomes" id="UP000735302"/>
    </source>
</evidence>
<dbReference type="FunFam" id="2.10.25.10:FF:000051">
    <property type="entry name" value="Laminin subunit alpha 4"/>
    <property type="match status" value="1"/>
</dbReference>
<dbReference type="SUPFAM" id="SSF57184">
    <property type="entry name" value="Growth factor receptor domain"/>
    <property type="match status" value="1"/>
</dbReference>
<evidence type="ECO:0000256" key="6">
    <source>
        <dbReference type="PROSITE-ProRule" id="PRU00460"/>
    </source>
</evidence>
<feature type="disulfide bond" evidence="6">
    <location>
        <begin position="290"/>
        <end position="299"/>
    </location>
</feature>
<feature type="disulfide bond" evidence="6">
    <location>
        <begin position="404"/>
        <end position="418"/>
    </location>
</feature>
<comment type="caution">
    <text evidence="11">The sequence shown here is derived from an EMBL/GenBank/DDBJ whole genome shotgun (WGS) entry which is preliminary data.</text>
</comment>
<dbReference type="InterPro" id="IPR013783">
    <property type="entry name" value="Ig-like_fold"/>
</dbReference>
<gene>
    <name evidence="11" type="ORF">PoB_003614300</name>
</gene>
<comment type="caution">
    <text evidence="6">Lacks conserved residue(s) required for the propagation of feature annotation.</text>
</comment>
<keyword evidence="8" id="KW-0472">Membrane</keyword>
<dbReference type="InterPro" id="IPR003961">
    <property type="entry name" value="FN3_dom"/>
</dbReference>
<dbReference type="InterPro" id="IPR050440">
    <property type="entry name" value="Laminin/Netrin_ECM"/>
</dbReference>
<evidence type="ECO:0000313" key="11">
    <source>
        <dbReference type="EMBL" id="GFO09638.1"/>
    </source>
</evidence>
<reference evidence="11 12" key="1">
    <citation type="journal article" date="2021" name="Elife">
        <title>Chloroplast acquisition without the gene transfer in kleptoplastic sea slugs, Plakobranchus ocellatus.</title>
        <authorList>
            <person name="Maeda T."/>
            <person name="Takahashi S."/>
            <person name="Yoshida T."/>
            <person name="Shimamura S."/>
            <person name="Takaki Y."/>
            <person name="Nagai Y."/>
            <person name="Toyoda A."/>
            <person name="Suzuki Y."/>
            <person name="Arimoto A."/>
            <person name="Ishii H."/>
            <person name="Satoh N."/>
            <person name="Nishiyama T."/>
            <person name="Hasebe M."/>
            <person name="Maruyama T."/>
            <person name="Minagawa J."/>
            <person name="Obokata J."/>
            <person name="Shigenobu S."/>
        </authorList>
    </citation>
    <scope>NUCLEOTIDE SEQUENCE [LARGE SCALE GENOMIC DNA]</scope>
</reference>
<keyword evidence="12" id="KW-1185">Reference proteome</keyword>
<dbReference type="CDD" id="cd00055">
    <property type="entry name" value="EGF_Lam"/>
    <property type="match status" value="2"/>
</dbReference>
<sequence length="545" mass="60878">MKLSLTKCFANFLASVAFVCVPCMSLALEDTHHAVIGPAKNITVLMKGPTNIVISWLPPHVYVHHDIIEPNSVAVGDTITVSKMKENMTMVAQNKSKSKESTFIANVAKRLKLGIPEPKQPEDQPHWECKPFAFFANYTVDVLSKIQPDKASPVIQLKDSDWATKKEEIYLHKNQAFVPFNEGCLEHYKVTWQEMKDIDENQTVQVQSKLIPPTVRVANISDLEPDTMFNISVIAVFKSDKEISGHPFIHERTLSLNASEDNEECKCDWQGTMSDHLKCNTTPGAEYCTCKDAYDGTFCERCAPGYYRSEPHFPCHACPCNTHGKNRTTCSFVEGFLRCDKCEVGYRGSMCHICDKGFYRYRRYCVPCHCNGNTPPDASPMCLPTTGMCRHCQYNTTGFHCDRCLHGYVGDPFTYKNCTLLREILGSSAKSAIPDNSKSSSGLSPGAIITIAMLSLLTIAAVGFLVFRRYESWKRGKAQPPWTVGMNPGGDAVDINSFHNDDARLDDYDDDNDAKHGAGNDVNLYEGKGEGRASKNKYHRLVEQA</sequence>
<evidence type="ECO:0000256" key="5">
    <source>
        <dbReference type="ARBA" id="ARBA00023292"/>
    </source>
</evidence>
<feature type="disulfide bond" evidence="6">
    <location>
        <begin position="392"/>
        <end position="401"/>
    </location>
</feature>
<feature type="transmembrane region" description="Helical" evidence="8">
    <location>
        <begin position="446"/>
        <end position="467"/>
    </location>
</feature>
<dbReference type="SUPFAM" id="SSF57196">
    <property type="entry name" value="EGF/Laminin"/>
    <property type="match status" value="1"/>
</dbReference>
<protein>
    <submittedName>
        <fullName evidence="11">Multiple epidermal growth factor-like domains 9</fullName>
    </submittedName>
</protein>
<dbReference type="Gene3D" id="2.60.40.10">
    <property type="entry name" value="Immunoglobulins"/>
    <property type="match status" value="1"/>
</dbReference>
<dbReference type="PANTHER" id="PTHR10574">
    <property type="entry name" value="NETRIN/LAMININ-RELATED"/>
    <property type="match status" value="1"/>
</dbReference>
<evidence type="ECO:0000256" key="1">
    <source>
        <dbReference type="ARBA" id="ARBA00022729"/>
    </source>
</evidence>
<feature type="domain" description="Laminin EGF-like" evidence="10">
    <location>
        <begin position="265"/>
        <end position="317"/>
    </location>
</feature>
<accession>A0AAV4AQK8</accession>
<evidence type="ECO:0000256" key="3">
    <source>
        <dbReference type="ARBA" id="ARBA00023157"/>
    </source>
</evidence>
<dbReference type="InterPro" id="IPR036116">
    <property type="entry name" value="FN3_sf"/>
</dbReference>
<dbReference type="GO" id="GO:0009888">
    <property type="term" value="P:tissue development"/>
    <property type="evidence" value="ECO:0007669"/>
    <property type="project" value="TreeGrafter"/>
</dbReference>
<dbReference type="SMART" id="SM00180">
    <property type="entry name" value="EGF_Lam"/>
    <property type="match status" value="3"/>
</dbReference>
<dbReference type="Proteomes" id="UP000735302">
    <property type="component" value="Unassembled WGS sequence"/>
</dbReference>
<dbReference type="InterPro" id="IPR056863">
    <property type="entry name" value="LMN_ATRN_NET-like_EGF"/>
</dbReference>
<evidence type="ECO:0000256" key="7">
    <source>
        <dbReference type="SAM" id="MobiDB-lite"/>
    </source>
</evidence>
<evidence type="ECO:0000256" key="8">
    <source>
        <dbReference type="SAM" id="Phobius"/>
    </source>
</evidence>
<dbReference type="SUPFAM" id="SSF49265">
    <property type="entry name" value="Fibronectin type III"/>
    <property type="match status" value="1"/>
</dbReference>
<dbReference type="Gene3D" id="2.10.25.10">
    <property type="entry name" value="Laminin"/>
    <property type="match status" value="3"/>
</dbReference>
<dbReference type="InterPro" id="IPR002049">
    <property type="entry name" value="LE_dom"/>
</dbReference>
<keyword evidence="8" id="KW-0812">Transmembrane</keyword>